<dbReference type="InterPro" id="IPR010998">
    <property type="entry name" value="Integrase_recombinase_N"/>
</dbReference>
<feature type="region of interest" description="Disordered" evidence="4">
    <location>
        <begin position="1"/>
        <end position="24"/>
    </location>
</feature>
<evidence type="ECO:0000256" key="4">
    <source>
        <dbReference type="SAM" id="MobiDB-lite"/>
    </source>
</evidence>
<keyword evidence="7" id="KW-1185">Reference proteome</keyword>
<dbReference type="SUPFAM" id="SSF56349">
    <property type="entry name" value="DNA breaking-rejoining enzymes"/>
    <property type="match status" value="1"/>
</dbReference>
<evidence type="ECO:0000259" key="5">
    <source>
        <dbReference type="PROSITE" id="PS51900"/>
    </source>
</evidence>
<feature type="domain" description="Core-binding (CB)" evidence="5">
    <location>
        <begin position="61"/>
        <end position="142"/>
    </location>
</feature>
<evidence type="ECO:0000256" key="3">
    <source>
        <dbReference type="PROSITE-ProRule" id="PRU01248"/>
    </source>
</evidence>
<proteinExistence type="predicted"/>
<evidence type="ECO:0000313" key="6">
    <source>
        <dbReference type="EMBL" id="GGC13078.1"/>
    </source>
</evidence>
<dbReference type="Proteomes" id="UP000608154">
    <property type="component" value="Unassembled WGS sequence"/>
</dbReference>
<dbReference type="PROSITE" id="PS51900">
    <property type="entry name" value="CB"/>
    <property type="match status" value="1"/>
</dbReference>
<dbReference type="Pfam" id="PF13495">
    <property type="entry name" value="Phage_int_SAM_4"/>
    <property type="match status" value="1"/>
</dbReference>
<dbReference type="AlphaFoldDB" id="A0A916X5Y0"/>
<dbReference type="InterPro" id="IPR004107">
    <property type="entry name" value="Integrase_SAM-like_N"/>
</dbReference>
<dbReference type="EMBL" id="BMHK01000036">
    <property type="protein sequence ID" value="GGC13078.1"/>
    <property type="molecule type" value="Genomic_DNA"/>
</dbReference>
<accession>A0A916X5Y0</accession>
<reference evidence="6" key="2">
    <citation type="submission" date="2020-09" db="EMBL/GenBank/DDBJ databases">
        <authorList>
            <person name="Sun Q."/>
            <person name="Zhou Y."/>
        </authorList>
    </citation>
    <scope>NUCLEOTIDE SEQUENCE</scope>
    <source>
        <strain evidence="6">CGMCC 1.15095</strain>
    </source>
</reference>
<comment type="caution">
    <text evidence="6">The sequence shown here is derived from an EMBL/GenBank/DDBJ whole genome shotgun (WGS) entry which is preliminary data.</text>
</comment>
<protein>
    <recommendedName>
        <fullName evidence="5">Core-binding (CB) domain-containing protein</fullName>
    </recommendedName>
</protein>
<keyword evidence="2 3" id="KW-0238">DNA-binding</keyword>
<evidence type="ECO:0000256" key="1">
    <source>
        <dbReference type="ARBA" id="ARBA00022908"/>
    </source>
</evidence>
<dbReference type="InterPro" id="IPR044068">
    <property type="entry name" value="CB"/>
</dbReference>
<gene>
    <name evidence="6" type="ORF">GCM10011494_34920</name>
</gene>
<dbReference type="GO" id="GO:0003677">
    <property type="term" value="F:DNA binding"/>
    <property type="evidence" value="ECO:0007669"/>
    <property type="project" value="UniProtKB-UniRule"/>
</dbReference>
<organism evidence="6 7">
    <name type="scientific">Novosphingobium endophyticum</name>
    <dbReference type="NCBI Taxonomy" id="1955250"/>
    <lineage>
        <taxon>Bacteria</taxon>
        <taxon>Pseudomonadati</taxon>
        <taxon>Pseudomonadota</taxon>
        <taxon>Alphaproteobacteria</taxon>
        <taxon>Sphingomonadales</taxon>
        <taxon>Sphingomonadaceae</taxon>
        <taxon>Novosphingobium</taxon>
    </lineage>
</organism>
<dbReference type="Gene3D" id="1.10.150.130">
    <property type="match status" value="1"/>
</dbReference>
<dbReference type="InterPro" id="IPR011010">
    <property type="entry name" value="DNA_brk_join_enz"/>
</dbReference>
<dbReference type="GO" id="GO:0015074">
    <property type="term" value="P:DNA integration"/>
    <property type="evidence" value="ECO:0007669"/>
    <property type="project" value="UniProtKB-KW"/>
</dbReference>
<sequence>MLPFARGPGGAAVAANKDEPAAREGRVGRASCELCGGEFAAEPASSFNREELAMATISTDTPAKPLRQRMQHDMMMRGLLPRTQEQYIRHVRRFAAYLGRPPDTATAEDLRNFQIHQHESGASAGTINGAVSALRFQYTVTLRRRDLARGLVAMRRPHKTREVLSVEEAARLLEAAPGIKYKAALVAYGAGLRVTQFQRRDLTCPAGQSS</sequence>
<evidence type="ECO:0000313" key="7">
    <source>
        <dbReference type="Proteomes" id="UP000608154"/>
    </source>
</evidence>
<name>A0A916X5Y0_9SPHN</name>
<keyword evidence="1" id="KW-0229">DNA integration</keyword>
<reference evidence="6" key="1">
    <citation type="journal article" date="2014" name="Int. J. Syst. Evol. Microbiol.">
        <title>Complete genome sequence of Corynebacterium casei LMG S-19264T (=DSM 44701T), isolated from a smear-ripened cheese.</title>
        <authorList>
            <consortium name="US DOE Joint Genome Institute (JGI-PGF)"/>
            <person name="Walter F."/>
            <person name="Albersmeier A."/>
            <person name="Kalinowski J."/>
            <person name="Ruckert C."/>
        </authorList>
    </citation>
    <scope>NUCLEOTIDE SEQUENCE</scope>
    <source>
        <strain evidence="6">CGMCC 1.15095</strain>
    </source>
</reference>
<evidence type="ECO:0000256" key="2">
    <source>
        <dbReference type="ARBA" id="ARBA00023125"/>
    </source>
</evidence>